<evidence type="ECO:0000313" key="1">
    <source>
        <dbReference type="EMBL" id="HAC27765.1"/>
    </source>
</evidence>
<dbReference type="Proteomes" id="UP000261325">
    <property type="component" value="Unassembled WGS sequence"/>
</dbReference>
<proteinExistence type="predicted"/>
<reference evidence="1 2" key="1">
    <citation type="journal article" date="2018" name="Nat. Biotechnol.">
        <title>A standardized bacterial taxonomy based on genome phylogeny substantially revises the tree of life.</title>
        <authorList>
            <person name="Parks D.H."/>
            <person name="Chuvochina M."/>
            <person name="Waite D.W."/>
            <person name="Rinke C."/>
            <person name="Skarshewski A."/>
            <person name="Chaumeil P.A."/>
            <person name="Hugenholtz P."/>
        </authorList>
    </citation>
    <scope>NUCLEOTIDE SEQUENCE [LARGE SCALE GENOMIC DNA]</scope>
    <source>
        <strain evidence="1">UBA9049</strain>
    </source>
</reference>
<dbReference type="RefSeq" id="WP_183576545.1">
    <property type="nucleotide sequence ID" value="NZ_CAXEXJ010000034.1"/>
</dbReference>
<dbReference type="AlphaFoldDB" id="A0A350RYQ8"/>
<accession>A0A350RYQ8</accession>
<protein>
    <submittedName>
        <fullName evidence="1">Uncharacterized protein</fullName>
    </submittedName>
</protein>
<dbReference type="EMBL" id="DLYI01000100">
    <property type="protein sequence ID" value="HAC27765.1"/>
    <property type="molecule type" value="Genomic_DNA"/>
</dbReference>
<evidence type="ECO:0000313" key="2">
    <source>
        <dbReference type="Proteomes" id="UP000261325"/>
    </source>
</evidence>
<organism evidence="1 2">
    <name type="scientific">Marinobacter nauticus</name>
    <name type="common">Marinobacter hydrocarbonoclasticus</name>
    <name type="synonym">Marinobacter aquaeolei</name>
    <dbReference type="NCBI Taxonomy" id="2743"/>
    <lineage>
        <taxon>Bacteria</taxon>
        <taxon>Pseudomonadati</taxon>
        <taxon>Pseudomonadota</taxon>
        <taxon>Gammaproteobacteria</taxon>
        <taxon>Pseudomonadales</taxon>
        <taxon>Marinobacteraceae</taxon>
        <taxon>Marinobacter</taxon>
    </lineage>
</organism>
<comment type="caution">
    <text evidence="1">The sequence shown here is derived from an EMBL/GenBank/DDBJ whole genome shotgun (WGS) entry which is preliminary data.</text>
</comment>
<name>A0A350RYQ8_MARNT</name>
<sequence>MTDNNQADHPCLPGGLIPLEQWRVPETSVRRTIRSGLRDILDQLKAGIHPDEQAFRSLDDLPTLSERQIQDYAPVPDREELARALLNELEQLRRSGGQSRKASFLVAPPFSGIAEALGASGRRVIAPPDNLLMPERDITGWWDHQLQDDDWVIPELADFWLRHRSGLGLLRELFARLARDKVGEGIIGCSSWCWQFWAQYLPELHLAPLTPSPLSGDRLTNWLGHLAGERSQGPLTARMTQDGLYVLPAPTGDDERKYSLFTRDLATLARGNPGVALAIWRRTLRARPEDEAQQQGEGDAHQEGRQCWVAPLDQLSLPAVPQSSARRSGYLLHALLMHGGLSLGQLELTSGLPGEELRIALSRLERADVVTGDEQEGIFRVQALAYPAVRRYLQSKGYPVDSF</sequence>
<gene>
    <name evidence="1" type="ORF">DCF82_08130</name>
</gene>